<proteinExistence type="predicted"/>
<accession>A0ABW6PWN3</accession>
<keyword evidence="2" id="KW-1185">Reference proteome</keyword>
<organism evidence="1 2">
    <name type="scientific">Nocardia thailandica</name>
    <dbReference type="NCBI Taxonomy" id="257275"/>
    <lineage>
        <taxon>Bacteria</taxon>
        <taxon>Bacillati</taxon>
        <taxon>Actinomycetota</taxon>
        <taxon>Actinomycetes</taxon>
        <taxon>Mycobacteriales</taxon>
        <taxon>Nocardiaceae</taxon>
        <taxon>Nocardia</taxon>
    </lineage>
</organism>
<dbReference type="RefSeq" id="WP_387703031.1">
    <property type="nucleotide sequence ID" value="NZ_JBIAMX010000028.1"/>
</dbReference>
<protein>
    <recommendedName>
        <fullName evidence="3">HNH endonuclease</fullName>
    </recommendedName>
</protein>
<dbReference type="Proteomes" id="UP001601444">
    <property type="component" value="Unassembled WGS sequence"/>
</dbReference>
<sequence>MTSGKQHRVLGSRRDRRGEYPCGLCGVVGRLTKTHVPPQCAGNSSTVGRKYLVESGGRITGSGREVRGGLYMFGLCDKCNGLQSRYDDAYGALATALLPYSRTTNGYDPNHRTKLPETIFRPGAVARSMFIGAHGLTPQFRNLHPDVGVDLRAETASVTPDGLHLLIAISRGTSARIAGATHGFFAVGPLSARALKRPEPVGLDLLAEVYFPPLAWVITDDPELLLLAGWQDVTSWLAYSPGDEHLLSALVPELPQVSHPRHTPLLHDWYVEMFADEDAGITEIVESRKLAR</sequence>
<dbReference type="EMBL" id="JBIAMX010000028">
    <property type="protein sequence ID" value="MFF0546846.1"/>
    <property type="molecule type" value="Genomic_DNA"/>
</dbReference>
<name>A0ABW6PWN3_9NOCA</name>
<reference evidence="1 2" key="1">
    <citation type="submission" date="2024-10" db="EMBL/GenBank/DDBJ databases">
        <title>The Natural Products Discovery Center: Release of the First 8490 Sequenced Strains for Exploring Actinobacteria Biosynthetic Diversity.</title>
        <authorList>
            <person name="Kalkreuter E."/>
            <person name="Kautsar S.A."/>
            <person name="Yang D."/>
            <person name="Bader C.D."/>
            <person name="Teijaro C.N."/>
            <person name="Fluegel L."/>
            <person name="Davis C.M."/>
            <person name="Simpson J.R."/>
            <person name="Lauterbach L."/>
            <person name="Steele A.D."/>
            <person name="Gui C."/>
            <person name="Meng S."/>
            <person name="Li G."/>
            <person name="Viehrig K."/>
            <person name="Ye F."/>
            <person name="Su P."/>
            <person name="Kiefer A.F."/>
            <person name="Nichols A."/>
            <person name="Cepeda A.J."/>
            <person name="Yan W."/>
            <person name="Fan B."/>
            <person name="Jiang Y."/>
            <person name="Adhikari A."/>
            <person name="Zheng C.-J."/>
            <person name="Schuster L."/>
            <person name="Cowan T.M."/>
            <person name="Smanski M.J."/>
            <person name="Chevrette M.G."/>
            <person name="De Carvalho L.P.S."/>
            <person name="Shen B."/>
        </authorList>
    </citation>
    <scope>NUCLEOTIDE SEQUENCE [LARGE SCALE GENOMIC DNA]</scope>
    <source>
        <strain evidence="1 2">NPDC004045</strain>
    </source>
</reference>
<comment type="caution">
    <text evidence="1">The sequence shown here is derived from an EMBL/GenBank/DDBJ whole genome shotgun (WGS) entry which is preliminary data.</text>
</comment>
<evidence type="ECO:0008006" key="3">
    <source>
        <dbReference type="Google" id="ProtNLM"/>
    </source>
</evidence>
<gene>
    <name evidence="1" type="ORF">ACFYTF_28820</name>
</gene>
<evidence type="ECO:0000313" key="1">
    <source>
        <dbReference type="EMBL" id="MFF0546846.1"/>
    </source>
</evidence>
<evidence type="ECO:0000313" key="2">
    <source>
        <dbReference type="Proteomes" id="UP001601444"/>
    </source>
</evidence>